<dbReference type="InterPro" id="IPR000847">
    <property type="entry name" value="LysR_HTH_N"/>
</dbReference>
<dbReference type="InterPro" id="IPR017685">
    <property type="entry name" value="ArgP"/>
</dbReference>
<dbReference type="Pfam" id="PF03466">
    <property type="entry name" value="LysR_substrate"/>
    <property type="match status" value="1"/>
</dbReference>
<dbReference type="Proteomes" id="UP000267464">
    <property type="component" value="Unassembled WGS sequence"/>
</dbReference>
<keyword evidence="4" id="KW-0804">Transcription</keyword>
<evidence type="ECO:0000256" key="3">
    <source>
        <dbReference type="ARBA" id="ARBA00023125"/>
    </source>
</evidence>
<accession>A0A3N7JYU9</accession>
<evidence type="ECO:0000256" key="4">
    <source>
        <dbReference type="ARBA" id="ARBA00023163"/>
    </source>
</evidence>
<dbReference type="InterPro" id="IPR036388">
    <property type="entry name" value="WH-like_DNA-bd_sf"/>
</dbReference>
<dbReference type="InterPro" id="IPR005119">
    <property type="entry name" value="LysR_subst-bd"/>
</dbReference>
<dbReference type="NCBIfam" id="NF009888">
    <property type="entry name" value="PRK13348.1"/>
    <property type="match status" value="1"/>
</dbReference>
<dbReference type="Pfam" id="PF00126">
    <property type="entry name" value="HTH_1"/>
    <property type="match status" value="1"/>
</dbReference>
<keyword evidence="3" id="KW-0238">DNA-binding</keyword>
<evidence type="ECO:0000259" key="5">
    <source>
        <dbReference type="PROSITE" id="PS50931"/>
    </source>
</evidence>
<dbReference type="GO" id="GO:0003677">
    <property type="term" value="F:DNA binding"/>
    <property type="evidence" value="ECO:0007669"/>
    <property type="project" value="UniProtKB-KW"/>
</dbReference>
<reference evidence="6 7" key="1">
    <citation type="submission" date="2018-08" db="EMBL/GenBank/DDBJ databases">
        <authorList>
            <person name="Khan S.A."/>
            <person name="Jeon C.O."/>
            <person name="Chun B.H."/>
            <person name="Jeong S.E."/>
        </authorList>
    </citation>
    <scope>NUCLEOTIDE SEQUENCE [LARGE SCALE GENOMIC DNA]</scope>
    <source>
        <strain evidence="6 7">S-16</strain>
    </source>
</reference>
<organism evidence="6 7">
    <name type="scientific">Piscinibacter terrae</name>
    <dbReference type="NCBI Taxonomy" id="2496871"/>
    <lineage>
        <taxon>Bacteria</taxon>
        <taxon>Pseudomonadati</taxon>
        <taxon>Pseudomonadota</taxon>
        <taxon>Betaproteobacteria</taxon>
        <taxon>Burkholderiales</taxon>
        <taxon>Sphaerotilaceae</taxon>
        <taxon>Piscinibacter</taxon>
    </lineage>
</organism>
<gene>
    <name evidence="6" type="ORF">DZC73_11705</name>
</gene>
<dbReference type="GO" id="GO:0003700">
    <property type="term" value="F:DNA-binding transcription factor activity"/>
    <property type="evidence" value="ECO:0007669"/>
    <property type="project" value="InterPro"/>
</dbReference>
<comment type="similarity">
    <text evidence="1">Belongs to the LysR transcriptional regulatory family.</text>
</comment>
<dbReference type="NCBIfam" id="NF002964">
    <property type="entry name" value="PRK03635.1"/>
    <property type="match status" value="1"/>
</dbReference>
<dbReference type="SUPFAM" id="SSF53850">
    <property type="entry name" value="Periplasmic binding protein-like II"/>
    <property type="match status" value="1"/>
</dbReference>
<proteinExistence type="inferred from homology"/>
<dbReference type="NCBIfam" id="TIGR03298">
    <property type="entry name" value="argP"/>
    <property type="match status" value="1"/>
</dbReference>
<evidence type="ECO:0000313" key="6">
    <source>
        <dbReference type="EMBL" id="RQP24005.1"/>
    </source>
</evidence>
<dbReference type="PRINTS" id="PR00039">
    <property type="entry name" value="HTHLYSR"/>
</dbReference>
<protein>
    <submittedName>
        <fullName evidence="6">LysR family transcriptional regulator ArgP</fullName>
    </submittedName>
</protein>
<evidence type="ECO:0000313" key="7">
    <source>
        <dbReference type="Proteomes" id="UP000267464"/>
    </source>
</evidence>
<dbReference type="Gene3D" id="3.40.190.290">
    <property type="match status" value="1"/>
</dbReference>
<dbReference type="EMBL" id="QUSW01000003">
    <property type="protein sequence ID" value="RQP24005.1"/>
    <property type="molecule type" value="Genomic_DNA"/>
</dbReference>
<dbReference type="InterPro" id="IPR036390">
    <property type="entry name" value="WH_DNA-bd_sf"/>
</dbReference>
<reference evidence="6 7" key="2">
    <citation type="submission" date="2018-12" db="EMBL/GenBank/DDBJ databases">
        <title>Rhizobacter gummiphilus sp. nov., a rubber-degrading bacterium isolated from the soil of a botanical garden in Japan.</title>
        <authorList>
            <person name="Shunsuke S.S."/>
        </authorList>
    </citation>
    <scope>NUCLEOTIDE SEQUENCE [LARGE SCALE GENOMIC DNA]</scope>
    <source>
        <strain evidence="6 7">S-16</strain>
    </source>
</reference>
<dbReference type="SUPFAM" id="SSF46785">
    <property type="entry name" value="Winged helix' DNA-binding domain"/>
    <property type="match status" value="1"/>
</dbReference>
<dbReference type="PROSITE" id="PS50931">
    <property type="entry name" value="HTH_LYSR"/>
    <property type="match status" value="1"/>
</dbReference>
<dbReference type="Gene3D" id="1.10.10.10">
    <property type="entry name" value="Winged helix-like DNA-binding domain superfamily/Winged helix DNA-binding domain"/>
    <property type="match status" value="1"/>
</dbReference>
<name>A0A3N7JYU9_9BURK</name>
<feature type="domain" description="HTH lysR-type" evidence="5">
    <location>
        <begin position="4"/>
        <end position="60"/>
    </location>
</feature>
<dbReference type="PANTHER" id="PTHR30579">
    <property type="entry name" value="TRANSCRIPTIONAL REGULATOR"/>
    <property type="match status" value="1"/>
</dbReference>
<keyword evidence="2" id="KW-0805">Transcription regulation</keyword>
<dbReference type="InterPro" id="IPR050176">
    <property type="entry name" value="LTTR"/>
</dbReference>
<evidence type="ECO:0000256" key="1">
    <source>
        <dbReference type="ARBA" id="ARBA00009437"/>
    </source>
</evidence>
<sequence length="328" mass="35819">MKDLDPAALDCLAALADEAGFERAAQRLSITQSAVSQRLKSLEAQVGRLLVVRSRPLRLTESGKVLLRFARQMHAMRSDLARELGAASPVQERLPIAVNADSLATWVLPALDPLVQEGVSLELVVDDQDFTHDWLRQGAVLGCVSTVREALRGCRVQPLGVMRYTAVASPSFIERELIGSGGTGPKGLHEGNFAQVPFLIFNRKDDMQQQWVSQAFGVRRPSLRERYVPSSEAYVRAVLMGWGVGVVPLVQVQPLLGSGSLVLLRPEVMLEVELFWHQWQLGPDAQGPRHGGLLDRVGAALAAGAQRTLAAPRNLSGRRPRASPRSRP</sequence>
<dbReference type="RefSeq" id="WP_124540450.1">
    <property type="nucleotide sequence ID" value="NZ_QUSW01000003.1"/>
</dbReference>
<dbReference type="PANTHER" id="PTHR30579:SF2">
    <property type="entry name" value="HTH-TYPE TRANSCRIPTIONAL REGULATOR ARGP"/>
    <property type="match status" value="1"/>
</dbReference>
<dbReference type="OrthoDB" id="3252676at2"/>
<evidence type="ECO:0000256" key="2">
    <source>
        <dbReference type="ARBA" id="ARBA00023015"/>
    </source>
</evidence>
<dbReference type="AlphaFoldDB" id="A0A3N7JYU9"/>
<comment type="caution">
    <text evidence="6">The sequence shown here is derived from an EMBL/GenBank/DDBJ whole genome shotgun (WGS) entry which is preliminary data.</text>
</comment>
<keyword evidence="7" id="KW-1185">Reference proteome</keyword>